<reference evidence="2 3" key="1">
    <citation type="submission" date="2020-08" db="EMBL/GenBank/DDBJ databases">
        <title>Genomic Encyclopedia of Type Strains, Phase IV (KMG-IV): sequencing the most valuable type-strain genomes for metagenomic binning, comparative biology and taxonomic classification.</title>
        <authorList>
            <person name="Goeker M."/>
        </authorList>
    </citation>
    <scope>NUCLEOTIDE SEQUENCE [LARGE SCALE GENOMIC DNA]</scope>
    <source>
        <strain evidence="2 3">DSM 15867</strain>
    </source>
</reference>
<protein>
    <submittedName>
        <fullName evidence="2">Short subunit dehydrogenase-like uncharacterized protein</fullName>
    </submittedName>
</protein>
<dbReference type="AlphaFoldDB" id="A0A7W7AFX0"/>
<proteinExistence type="predicted"/>
<dbReference type="RefSeq" id="WP_184111034.1">
    <property type="nucleotide sequence ID" value="NZ_JACHNY010000001.1"/>
</dbReference>
<accession>A0A7W7AFX0</accession>
<feature type="domain" description="Rhodanese" evidence="1">
    <location>
        <begin position="3"/>
        <end position="61"/>
    </location>
</feature>
<organism evidence="2 3">
    <name type="scientific">Sphingomonas abaci</name>
    <dbReference type="NCBI Taxonomy" id="237611"/>
    <lineage>
        <taxon>Bacteria</taxon>
        <taxon>Pseudomonadati</taxon>
        <taxon>Pseudomonadota</taxon>
        <taxon>Alphaproteobacteria</taxon>
        <taxon>Sphingomonadales</taxon>
        <taxon>Sphingomonadaceae</taxon>
        <taxon>Sphingomonas</taxon>
    </lineage>
</organism>
<dbReference type="InterPro" id="IPR005097">
    <property type="entry name" value="Sacchrp_dh_NADP-bd"/>
</dbReference>
<dbReference type="Proteomes" id="UP000574769">
    <property type="component" value="Unassembled WGS sequence"/>
</dbReference>
<dbReference type="InterPro" id="IPR045982">
    <property type="entry name" value="DUF5938"/>
</dbReference>
<dbReference type="PANTHER" id="PTHR43781">
    <property type="entry name" value="SACCHAROPINE DEHYDROGENASE"/>
    <property type="match status" value="1"/>
</dbReference>
<sequence length="375" mass="41223">MTDTKKPVIVYGASGYTGRLICEYLRELGIPFIAAGRDAQRVRDVVERIPGIENADYEVVEVDHDVASLTDLFRGAKVVCNTVGPFIKFGPQTVEACLAAGVHYLDTTGEQDWMMLAQEKWGPAFADKGLLLSPCVAQMYTTGEIAANIALETMPGLDTLDMLVLWKGFPTYASVQTIFTILKADWYFLENNQYVQWPTMTATECHVPGQHATALTLPWGGTSHPIWFKSDPRVATVKVYGGVFAREVMDNVVAMTKMIDTDIKPLPFEEQEAALSKMAESVQGAMPPRENPRLNTSIDSVYASGPLGRVHVLLHGNCNYKQTGLLQAFCAMSLLQQPPRRAGFASACQAFGHQALYGAMRQFGLVLKPIVTVHD</sequence>
<dbReference type="EMBL" id="JACHNY010000001">
    <property type="protein sequence ID" value="MBB4616303.1"/>
    <property type="molecule type" value="Genomic_DNA"/>
</dbReference>
<dbReference type="InterPro" id="IPR036291">
    <property type="entry name" value="NAD(P)-bd_dom_sf"/>
</dbReference>
<evidence type="ECO:0000313" key="3">
    <source>
        <dbReference type="Proteomes" id="UP000574769"/>
    </source>
</evidence>
<dbReference type="Pfam" id="PF19362">
    <property type="entry name" value="DUF5938"/>
    <property type="match status" value="1"/>
</dbReference>
<dbReference type="PANTHER" id="PTHR43781:SF1">
    <property type="entry name" value="SACCHAROPINE DEHYDROGENASE"/>
    <property type="match status" value="1"/>
</dbReference>
<dbReference type="PROSITE" id="PS50206">
    <property type="entry name" value="RHODANESE_3"/>
    <property type="match status" value="1"/>
</dbReference>
<keyword evidence="3" id="KW-1185">Reference proteome</keyword>
<name>A0A7W7AFX0_9SPHN</name>
<comment type="caution">
    <text evidence="2">The sequence shown here is derived from an EMBL/GenBank/DDBJ whole genome shotgun (WGS) entry which is preliminary data.</text>
</comment>
<evidence type="ECO:0000313" key="2">
    <source>
        <dbReference type="EMBL" id="MBB4616303.1"/>
    </source>
</evidence>
<dbReference type="InterPro" id="IPR001763">
    <property type="entry name" value="Rhodanese-like_dom"/>
</dbReference>
<dbReference type="SUPFAM" id="SSF51735">
    <property type="entry name" value="NAD(P)-binding Rossmann-fold domains"/>
    <property type="match status" value="1"/>
</dbReference>
<dbReference type="Gene3D" id="3.40.50.720">
    <property type="entry name" value="NAD(P)-binding Rossmann-like Domain"/>
    <property type="match status" value="1"/>
</dbReference>
<dbReference type="Pfam" id="PF03435">
    <property type="entry name" value="Sacchrp_dh_NADP"/>
    <property type="match status" value="1"/>
</dbReference>
<evidence type="ECO:0000259" key="1">
    <source>
        <dbReference type="PROSITE" id="PS50206"/>
    </source>
</evidence>
<gene>
    <name evidence="2" type="ORF">GGQ96_000409</name>
</gene>